<reference evidence="2 3" key="1">
    <citation type="submission" date="2020-06" db="EMBL/GenBank/DDBJ databases">
        <title>Actinomadura xiongansis sp. nov., isolated from soil of Baiyangdian.</title>
        <authorList>
            <person name="Zhang X."/>
        </authorList>
    </citation>
    <scope>NUCLEOTIDE SEQUENCE [LARGE SCALE GENOMIC DNA]</scope>
    <source>
        <strain evidence="2 3">HBUM206468</strain>
    </source>
</reference>
<dbReference type="EMBL" id="JABVEC010000006">
    <property type="protein sequence ID" value="MBC6465985.1"/>
    <property type="molecule type" value="Genomic_DNA"/>
</dbReference>
<proteinExistence type="predicted"/>
<comment type="caution">
    <text evidence="2">The sequence shown here is derived from an EMBL/GenBank/DDBJ whole genome shotgun (WGS) entry which is preliminary data.</text>
</comment>
<accession>A0ABR7LNB0</accession>
<feature type="region of interest" description="Disordered" evidence="1">
    <location>
        <begin position="1"/>
        <end position="20"/>
    </location>
</feature>
<dbReference type="Proteomes" id="UP000805614">
    <property type="component" value="Unassembled WGS sequence"/>
</dbReference>
<evidence type="ECO:0000313" key="3">
    <source>
        <dbReference type="Proteomes" id="UP000805614"/>
    </source>
</evidence>
<gene>
    <name evidence="2" type="ORF">HKK74_10800</name>
</gene>
<protein>
    <submittedName>
        <fullName evidence="2">Uncharacterized protein</fullName>
    </submittedName>
</protein>
<sequence>MAADEIARPLVRDWNPDRSDDPSITGIKVLVSRFEVDALAVAVRLARSRPGPCGSLFGELDAVTASEVLADLTHLQGAAL</sequence>
<name>A0ABR7LNB0_9ACTN</name>
<evidence type="ECO:0000256" key="1">
    <source>
        <dbReference type="SAM" id="MobiDB-lite"/>
    </source>
</evidence>
<dbReference type="RefSeq" id="WP_187242996.1">
    <property type="nucleotide sequence ID" value="NZ_BAAAOK010000028.1"/>
</dbReference>
<organism evidence="2 3">
    <name type="scientific">Actinomadura alba</name>
    <dbReference type="NCBI Taxonomy" id="406431"/>
    <lineage>
        <taxon>Bacteria</taxon>
        <taxon>Bacillati</taxon>
        <taxon>Actinomycetota</taxon>
        <taxon>Actinomycetes</taxon>
        <taxon>Streptosporangiales</taxon>
        <taxon>Thermomonosporaceae</taxon>
        <taxon>Actinomadura</taxon>
    </lineage>
</organism>
<evidence type="ECO:0000313" key="2">
    <source>
        <dbReference type="EMBL" id="MBC6465985.1"/>
    </source>
</evidence>
<keyword evidence="3" id="KW-1185">Reference proteome</keyword>